<evidence type="ECO:0000256" key="8">
    <source>
        <dbReference type="ARBA" id="ARBA00040914"/>
    </source>
</evidence>
<feature type="transmembrane region" description="Helical" evidence="9">
    <location>
        <begin position="102"/>
        <end position="120"/>
    </location>
</feature>
<keyword evidence="12" id="KW-1185">Reference proteome</keyword>
<keyword evidence="6 9" id="KW-0472">Membrane</keyword>
<dbReference type="RefSeq" id="WP_092423965.1">
    <property type="nucleotide sequence ID" value="NZ_FPCK01000001.1"/>
</dbReference>
<comment type="subcellular location">
    <subcellularLocation>
        <location evidence="1">Cell membrane</location>
        <topology evidence="1">Multi-pass membrane protein</topology>
    </subcellularLocation>
</comment>
<dbReference type="PROSITE" id="PS50850">
    <property type="entry name" value="MFS"/>
    <property type="match status" value="1"/>
</dbReference>
<feature type="transmembrane region" description="Helical" evidence="9">
    <location>
        <begin position="290"/>
        <end position="323"/>
    </location>
</feature>
<evidence type="ECO:0000256" key="2">
    <source>
        <dbReference type="ARBA" id="ARBA00022448"/>
    </source>
</evidence>
<feature type="transmembrane region" description="Helical" evidence="9">
    <location>
        <begin position="258"/>
        <end position="278"/>
    </location>
</feature>
<comment type="similarity">
    <text evidence="7">Belongs to the major facilitator superfamily. Drug:H(+) antiporter-3 (DHA3) (TC 2.A.1.21) family.</text>
</comment>
<dbReference type="PANTHER" id="PTHR23513:SF9">
    <property type="entry name" value="ENTEROBACTIN EXPORTER ENTS"/>
    <property type="match status" value="1"/>
</dbReference>
<organism evidence="11 12">
    <name type="scientific">Devosia crocina</name>
    <dbReference type="NCBI Taxonomy" id="429728"/>
    <lineage>
        <taxon>Bacteria</taxon>
        <taxon>Pseudomonadati</taxon>
        <taxon>Pseudomonadota</taxon>
        <taxon>Alphaproteobacteria</taxon>
        <taxon>Hyphomicrobiales</taxon>
        <taxon>Devosiaceae</taxon>
        <taxon>Devosia</taxon>
    </lineage>
</organism>
<evidence type="ECO:0000313" key="12">
    <source>
        <dbReference type="Proteomes" id="UP000199074"/>
    </source>
</evidence>
<gene>
    <name evidence="11" type="ORF">SAMN05216456_1420</name>
</gene>
<evidence type="ECO:0000256" key="6">
    <source>
        <dbReference type="ARBA" id="ARBA00023136"/>
    </source>
</evidence>
<dbReference type="EMBL" id="FPCK01000001">
    <property type="protein sequence ID" value="SFV31673.1"/>
    <property type="molecule type" value="Genomic_DNA"/>
</dbReference>
<dbReference type="InterPro" id="IPR011701">
    <property type="entry name" value="MFS"/>
</dbReference>
<dbReference type="Pfam" id="PF07690">
    <property type="entry name" value="MFS_1"/>
    <property type="match status" value="1"/>
</dbReference>
<feature type="transmembrane region" description="Helical" evidence="9">
    <location>
        <begin position="12"/>
        <end position="31"/>
    </location>
</feature>
<evidence type="ECO:0000259" key="10">
    <source>
        <dbReference type="PROSITE" id="PS50850"/>
    </source>
</evidence>
<keyword evidence="5 9" id="KW-1133">Transmembrane helix</keyword>
<evidence type="ECO:0000256" key="3">
    <source>
        <dbReference type="ARBA" id="ARBA00022475"/>
    </source>
</evidence>
<feature type="transmembrane region" description="Helical" evidence="9">
    <location>
        <begin position="141"/>
        <end position="163"/>
    </location>
</feature>
<feature type="transmembrane region" description="Helical" evidence="9">
    <location>
        <begin position="398"/>
        <end position="418"/>
    </location>
</feature>
<evidence type="ECO:0000256" key="1">
    <source>
        <dbReference type="ARBA" id="ARBA00004651"/>
    </source>
</evidence>
<feature type="transmembrane region" description="Helical" evidence="9">
    <location>
        <begin position="225"/>
        <end position="246"/>
    </location>
</feature>
<proteinExistence type="inferred from homology"/>
<evidence type="ECO:0000313" key="11">
    <source>
        <dbReference type="EMBL" id="SFV31673.1"/>
    </source>
</evidence>
<evidence type="ECO:0000256" key="4">
    <source>
        <dbReference type="ARBA" id="ARBA00022692"/>
    </source>
</evidence>
<dbReference type="AlphaFoldDB" id="A0A1I7NAQ7"/>
<feature type="transmembrane region" description="Helical" evidence="9">
    <location>
        <begin position="37"/>
        <end position="56"/>
    </location>
</feature>
<keyword evidence="3" id="KW-1003">Cell membrane</keyword>
<evidence type="ECO:0000256" key="5">
    <source>
        <dbReference type="ARBA" id="ARBA00022989"/>
    </source>
</evidence>
<evidence type="ECO:0000256" key="9">
    <source>
        <dbReference type="SAM" id="Phobius"/>
    </source>
</evidence>
<dbReference type="InterPro" id="IPR036259">
    <property type="entry name" value="MFS_trans_sf"/>
</dbReference>
<dbReference type="SUPFAM" id="SSF103473">
    <property type="entry name" value="MFS general substrate transporter"/>
    <property type="match status" value="1"/>
</dbReference>
<feature type="transmembrane region" description="Helical" evidence="9">
    <location>
        <begin position="169"/>
        <end position="188"/>
    </location>
</feature>
<feature type="transmembrane region" description="Helical" evidence="9">
    <location>
        <begin position="68"/>
        <end position="90"/>
    </location>
</feature>
<keyword evidence="4 9" id="KW-0812">Transmembrane</keyword>
<dbReference type="GO" id="GO:0005886">
    <property type="term" value="C:plasma membrane"/>
    <property type="evidence" value="ECO:0007669"/>
    <property type="project" value="UniProtKB-SubCell"/>
</dbReference>
<dbReference type="InterPro" id="IPR020846">
    <property type="entry name" value="MFS_dom"/>
</dbReference>
<evidence type="ECO:0000256" key="7">
    <source>
        <dbReference type="ARBA" id="ARBA00038075"/>
    </source>
</evidence>
<dbReference type="PANTHER" id="PTHR23513">
    <property type="entry name" value="INTEGRAL MEMBRANE EFFLUX PROTEIN-RELATED"/>
    <property type="match status" value="1"/>
</dbReference>
<dbReference type="STRING" id="429728.SAMN05216456_1420"/>
<feature type="domain" description="Major facilitator superfamily (MFS) profile" evidence="10">
    <location>
        <begin position="1"/>
        <end position="422"/>
    </location>
</feature>
<dbReference type="Gene3D" id="1.20.1250.20">
    <property type="entry name" value="MFS general substrate transporter like domains"/>
    <property type="match status" value="1"/>
</dbReference>
<dbReference type="Proteomes" id="UP000199074">
    <property type="component" value="Unassembled WGS sequence"/>
</dbReference>
<protein>
    <recommendedName>
        <fullName evidence="8">Multidrug efflux pump Tap</fullName>
    </recommendedName>
</protein>
<dbReference type="OrthoDB" id="7441468at2"/>
<keyword evidence="2" id="KW-0813">Transport</keyword>
<sequence>MTPFHQILANNLVANVVNFTVWFAVTFWIFLETDSVFATGMIAGIFLVFTASFGIWFGSIVDHNSKKLAMLGSSIASAFCYATGLVLLLLEPNGAFLNPYGAYLWVFVIVIMLGVIAGNIRSIALPTLVTILIPEDRRDRANGLVGMVSGIGFLTTSVLSGFLVAYTGMLGVLVLALSASLLAFFHLMTVQVDEGRAPSDPQAPSEPKRVDLAGTIRVVSAVPGLFALIFFATFNNFLGGIFMALLDAYGLSLVSVEVWGLTFGVLSTAFILSGIVISKTGLGKNPLRTLLLVNAITWSVCCLFTVQASFWLLAAGCFVWMLLGPYAEAAEHTTLQKVVPLERQGRVFGFAQSVEQSASPLTAFLIGPLTQFVVIPFMTDGAGARSIGSWFGTGPARGMALVFTIAGFVGLMVTIIAFNSRQYRALSEAYRTNNDDDSSGGASVAHPA</sequence>
<name>A0A1I7NAQ7_9HYPH</name>
<dbReference type="GO" id="GO:0022857">
    <property type="term" value="F:transmembrane transporter activity"/>
    <property type="evidence" value="ECO:0007669"/>
    <property type="project" value="InterPro"/>
</dbReference>
<reference evidence="11 12" key="1">
    <citation type="submission" date="2016-10" db="EMBL/GenBank/DDBJ databases">
        <authorList>
            <person name="de Groot N.N."/>
        </authorList>
    </citation>
    <scope>NUCLEOTIDE SEQUENCE [LARGE SCALE GENOMIC DNA]</scope>
    <source>
        <strain evidence="11 12">IPL20</strain>
    </source>
</reference>
<accession>A0A1I7NAQ7</accession>